<dbReference type="InterPro" id="IPR001254">
    <property type="entry name" value="Trypsin_dom"/>
</dbReference>
<dbReference type="CDD" id="cd00190">
    <property type="entry name" value="Tryp_SPc"/>
    <property type="match status" value="1"/>
</dbReference>
<organism evidence="3 4">
    <name type="scientific">Coemansia brasiliensis</name>
    <dbReference type="NCBI Taxonomy" id="2650707"/>
    <lineage>
        <taxon>Eukaryota</taxon>
        <taxon>Fungi</taxon>
        <taxon>Fungi incertae sedis</taxon>
        <taxon>Zoopagomycota</taxon>
        <taxon>Kickxellomycotina</taxon>
        <taxon>Kickxellomycetes</taxon>
        <taxon>Kickxellales</taxon>
        <taxon>Kickxellaceae</taxon>
        <taxon>Coemansia</taxon>
    </lineage>
</organism>
<proteinExistence type="predicted"/>
<evidence type="ECO:0000256" key="1">
    <source>
        <dbReference type="SAM" id="SignalP"/>
    </source>
</evidence>
<dbReference type="PANTHER" id="PTHR24260:SF136">
    <property type="entry name" value="GH08193P-RELATED"/>
    <property type="match status" value="1"/>
</dbReference>
<dbReference type="SMART" id="SM00020">
    <property type="entry name" value="Tryp_SPc"/>
    <property type="match status" value="1"/>
</dbReference>
<dbReference type="InterPro" id="IPR043504">
    <property type="entry name" value="Peptidase_S1_PA_chymotrypsin"/>
</dbReference>
<gene>
    <name evidence="3" type="ORF">IWW36_000975</name>
</gene>
<keyword evidence="1" id="KW-0732">Signal</keyword>
<dbReference type="PROSITE" id="PS50240">
    <property type="entry name" value="TRYPSIN_DOM"/>
    <property type="match status" value="1"/>
</dbReference>
<reference evidence="3" key="1">
    <citation type="submission" date="2022-07" db="EMBL/GenBank/DDBJ databases">
        <title>Phylogenomic reconstructions and comparative analyses of Kickxellomycotina fungi.</title>
        <authorList>
            <person name="Reynolds N.K."/>
            <person name="Stajich J.E."/>
            <person name="Barry K."/>
            <person name="Grigoriev I.V."/>
            <person name="Crous P."/>
            <person name="Smith M.E."/>
        </authorList>
    </citation>
    <scope>NUCLEOTIDE SEQUENCE</scope>
    <source>
        <strain evidence="3">NRRL 1566</strain>
    </source>
</reference>
<dbReference type="GO" id="GO:0006508">
    <property type="term" value="P:proteolysis"/>
    <property type="evidence" value="ECO:0007669"/>
    <property type="project" value="InterPro"/>
</dbReference>
<keyword evidence="4" id="KW-1185">Reference proteome</keyword>
<dbReference type="Gene3D" id="2.40.10.10">
    <property type="entry name" value="Trypsin-like serine proteases"/>
    <property type="match status" value="1"/>
</dbReference>
<comment type="caution">
    <text evidence="3">The sequence shown here is derived from an EMBL/GenBank/DDBJ whole genome shotgun (WGS) entry which is preliminary data.</text>
</comment>
<dbReference type="EMBL" id="JANBUW010000010">
    <property type="protein sequence ID" value="KAJ2851652.1"/>
    <property type="molecule type" value="Genomic_DNA"/>
</dbReference>
<dbReference type="OrthoDB" id="6380398at2759"/>
<evidence type="ECO:0000259" key="2">
    <source>
        <dbReference type="PROSITE" id="PS50240"/>
    </source>
</evidence>
<feature type="signal peptide" evidence="1">
    <location>
        <begin position="1"/>
        <end position="21"/>
    </location>
</feature>
<feature type="chain" id="PRO_5040816749" description="Peptidase S1 domain-containing protein" evidence="1">
    <location>
        <begin position="22"/>
        <end position="291"/>
    </location>
</feature>
<dbReference type="PROSITE" id="PS00134">
    <property type="entry name" value="TRYPSIN_HIS"/>
    <property type="match status" value="1"/>
</dbReference>
<evidence type="ECO:0000313" key="4">
    <source>
        <dbReference type="Proteomes" id="UP001139887"/>
    </source>
</evidence>
<sequence>MFTFVRIISGIMISSLASGLAIPTLERRIIGGYDLPDNAAPFAVHLTSTTSDGSQFVCGGTLFTDRHVVTAAHCVYQPNGELYLPNSITVGYGSDKLSEQLSTPAIKITPHPKYGTTFEANTTVTVNDIAVIEIERLPSNKSVAPVRRFSGSIPVNSELIAVGWGTQVSNNSVSTLAKELKAVKLLVGDQQGCQKFDPTYVDANGPRICTLNKPRPGNSTCKGDSGSGAFVIVEGTVYLAGLDSQGGRLNDPTCGTADGYTLFTNVGYYLDFLNEVTVETINEINLASISP</sequence>
<dbReference type="SUPFAM" id="SSF50494">
    <property type="entry name" value="Trypsin-like serine proteases"/>
    <property type="match status" value="1"/>
</dbReference>
<dbReference type="Proteomes" id="UP001139887">
    <property type="component" value="Unassembled WGS sequence"/>
</dbReference>
<dbReference type="Pfam" id="PF00089">
    <property type="entry name" value="Trypsin"/>
    <property type="match status" value="1"/>
</dbReference>
<feature type="domain" description="Peptidase S1" evidence="2">
    <location>
        <begin position="29"/>
        <end position="278"/>
    </location>
</feature>
<protein>
    <recommendedName>
        <fullName evidence="2">Peptidase S1 domain-containing protein</fullName>
    </recommendedName>
</protein>
<dbReference type="InterPro" id="IPR001314">
    <property type="entry name" value="Peptidase_S1A"/>
</dbReference>
<dbReference type="GO" id="GO:0004252">
    <property type="term" value="F:serine-type endopeptidase activity"/>
    <property type="evidence" value="ECO:0007669"/>
    <property type="project" value="InterPro"/>
</dbReference>
<dbReference type="PANTHER" id="PTHR24260">
    <property type="match status" value="1"/>
</dbReference>
<evidence type="ECO:0000313" key="3">
    <source>
        <dbReference type="EMBL" id="KAJ2851652.1"/>
    </source>
</evidence>
<accession>A0A9W8IIQ5</accession>
<dbReference type="AlphaFoldDB" id="A0A9W8IIQ5"/>
<dbReference type="InterPro" id="IPR051333">
    <property type="entry name" value="CLIP_Serine_Protease"/>
</dbReference>
<name>A0A9W8IIQ5_9FUNG</name>
<dbReference type="PRINTS" id="PR00722">
    <property type="entry name" value="CHYMOTRYPSIN"/>
</dbReference>
<dbReference type="InterPro" id="IPR009003">
    <property type="entry name" value="Peptidase_S1_PA"/>
</dbReference>
<dbReference type="InterPro" id="IPR018114">
    <property type="entry name" value="TRYPSIN_HIS"/>
</dbReference>